<dbReference type="AlphaFoldDB" id="A0A2W1H065"/>
<evidence type="ECO:0000313" key="7">
    <source>
        <dbReference type="Proteomes" id="UP000249757"/>
    </source>
</evidence>
<dbReference type="InterPro" id="IPR017981">
    <property type="entry name" value="GPCR_2-like_7TM"/>
</dbReference>
<dbReference type="Proteomes" id="UP000249757">
    <property type="component" value="Unassembled WGS sequence"/>
</dbReference>
<proteinExistence type="predicted"/>
<dbReference type="SUPFAM" id="SSF81321">
    <property type="entry name" value="Family A G protein-coupled receptor-like"/>
    <property type="match status" value="1"/>
</dbReference>
<evidence type="ECO:0000313" key="6">
    <source>
        <dbReference type="EMBL" id="KAI1511165.1"/>
    </source>
</evidence>
<dbReference type="GO" id="GO:0004930">
    <property type="term" value="F:G protein-coupled receptor activity"/>
    <property type="evidence" value="ECO:0007669"/>
    <property type="project" value="TreeGrafter"/>
</dbReference>
<sequence>MATPLSYSKDLALVFATRTSSTLSVVGSIFIITTFVFFPYFRKPINRLVFLATSGNILTNTATLISIAVLPEGASPSSSLCQAQGIVIQWFMVADSFWVFCMSTNVFLVFFYGYDAQQIRHLEKWYFAFSYGIPALPAILYVILENTGHPVIGSATLWCWVATDVEWMRIAFFYAPAWIVITATLTIYVVTGYRIWRRRVELRSISRNSRQAAATIQTPNIVPDNDMLPLSDANNIIVTTQITQDTNSITSFSSTRMLAEANTVQDTTICISKALPEDIEGQRTVNCGRNERSVYRATIVAIDTSAESTEGPNTLSTSFPEIKRTTEGNAAAMAYFQVAFLMFLALFVVWLPSSINRMFQFVHRDPSFSLNISSAIVLPLQGAWNAVIYISTTRKECKRAWGMTLSRLTGKPLRCQPQRNETMTSSQETRDSTAEIALDEILKEGSHLRYSEAYSTDGVEGARCHRNLGSV</sequence>
<keyword evidence="7" id="KW-1185">Reference proteome</keyword>
<feature type="transmembrane region" description="Helical" evidence="5">
    <location>
        <begin position="171"/>
        <end position="196"/>
    </location>
</feature>
<name>A0A2W1H065_9PLEO</name>
<dbReference type="GO" id="GO:0007189">
    <property type="term" value="P:adenylate cyclase-activating G protein-coupled receptor signaling pathway"/>
    <property type="evidence" value="ECO:0007669"/>
    <property type="project" value="TreeGrafter"/>
</dbReference>
<comment type="subcellular location">
    <subcellularLocation>
        <location evidence="1">Membrane</location>
        <topology evidence="1">Multi-pass membrane protein</topology>
    </subcellularLocation>
</comment>
<dbReference type="PANTHER" id="PTHR23112">
    <property type="entry name" value="G PROTEIN-COUPLED RECEPTOR 157-RELATED"/>
    <property type="match status" value="1"/>
</dbReference>
<accession>A0A2W1H065</accession>
<dbReference type="GO" id="GO:0005886">
    <property type="term" value="C:plasma membrane"/>
    <property type="evidence" value="ECO:0007669"/>
    <property type="project" value="TreeGrafter"/>
</dbReference>
<evidence type="ECO:0000256" key="1">
    <source>
        <dbReference type="ARBA" id="ARBA00004141"/>
    </source>
</evidence>
<dbReference type="Pfam" id="PF05462">
    <property type="entry name" value="Dicty_CAR"/>
    <property type="match status" value="1"/>
</dbReference>
<protein>
    <submittedName>
        <fullName evidence="6">G protein-coupled glucose receptor regulating Gpa2</fullName>
    </submittedName>
</protein>
<dbReference type="PANTHER" id="PTHR23112:SF0">
    <property type="entry name" value="TRANSMEMBRANE PROTEIN 116"/>
    <property type="match status" value="1"/>
</dbReference>
<keyword evidence="4 5" id="KW-0472">Membrane</keyword>
<feature type="transmembrane region" description="Helical" evidence="5">
    <location>
        <begin position="48"/>
        <end position="70"/>
    </location>
</feature>
<dbReference type="GO" id="GO:0007166">
    <property type="term" value="P:cell surface receptor signaling pathway"/>
    <property type="evidence" value="ECO:0007669"/>
    <property type="project" value="InterPro"/>
</dbReference>
<keyword evidence="3 5" id="KW-1133">Transmembrane helix</keyword>
<keyword evidence="2 5" id="KW-0812">Transmembrane</keyword>
<feature type="transmembrane region" description="Helical" evidence="5">
    <location>
        <begin position="20"/>
        <end position="41"/>
    </location>
</feature>
<feature type="transmembrane region" description="Helical" evidence="5">
    <location>
        <begin position="125"/>
        <end position="144"/>
    </location>
</feature>
<dbReference type="EMBL" id="NRDI02000014">
    <property type="protein sequence ID" value="KAI1511165.1"/>
    <property type="molecule type" value="Genomic_DNA"/>
</dbReference>
<evidence type="ECO:0000256" key="5">
    <source>
        <dbReference type="SAM" id="Phobius"/>
    </source>
</evidence>
<feature type="transmembrane region" description="Helical" evidence="5">
    <location>
        <begin position="332"/>
        <end position="352"/>
    </location>
</feature>
<organism evidence="6 7">
    <name type="scientific">Pyrenophora tritici-repentis</name>
    <dbReference type="NCBI Taxonomy" id="45151"/>
    <lineage>
        <taxon>Eukaryota</taxon>
        <taxon>Fungi</taxon>
        <taxon>Dikarya</taxon>
        <taxon>Ascomycota</taxon>
        <taxon>Pezizomycotina</taxon>
        <taxon>Dothideomycetes</taxon>
        <taxon>Pleosporomycetidae</taxon>
        <taxon>Pleosporales</taxon>
        <taxon>Pleosporineae</taxon>
        <taxon>Pleosporaceae</taxon>
        <taxon>Pyrenophora</taxon>
    </lineage>
</organism>
<gene>
    <name evidence="6" type="ORF">Ptr86124_009569</name>
</gene>
<evidence type="ECO:0000256" key="3">
    <source>
        <dbReference type="ARBA" id="ARBA00022989"/>
    </source>
</evidence>
<keyword evidence="6" id="KW-0675">Receptor</keyword>
<feature type="transmembrane region" description="Helical" evidence="5">
    <location>
        <begin position="90"/>
        <end position="113"/>
    </location>
</feature>
<feature type="transmembrane region" description="Helical" evidence="5">
    <location>
        <begin position="372"/>
        <end position="390"/>
    </location>
</feature>
<reference evidence="7" key="1">
    <citation type="journal article" date="2022" name="Microb. Genom.">
        <title>A global pangenome for the wheat fungal pathogen Pyrenophora tritici-repentis and prediction of effector protein structural homology.</title>
        <authorList>
            <person name="Moolhuijzen P.M."/>
            <person name="See P.T."/>
            <person name="Shi G."/>
            <person name="Powell H.R."/>
            <person name="Cockram J."/>
            <person name="Jorgensen L.N."/>
            <person name="Benslimane H."/>
            <person name="Strelkov S.E."/>
            <person name="Turner J."/>
            <person name="Liu Z."/>
            <person name="Moffat C.S."/>
        </authorList>
    </citation>
    <scope>NUCLEOTIDE SEQUENCE [LARGE SCALE GENOMIC DNA]</scope>
</reference>
<evidence type="ECO:0000256" key="4">
    <source>
        <dbReference type="ARBA" id="ARBA00023136"/>
    </source>
</evidence>
<evidence type="ECO:0000256" key="2">
    <source>
        <dbReference type="ARBA" id="ARBA00022692"/>
    </source>
</evidence>
<dbReference type="PROSITE" id="PS50261">
    <property type="entry name" value="G_PROTEIN_RECEP_F2_4"/>
    <property type="match status" value="1"/>
</dbReference>
<comment type="caution">
    <text evidence="6">The sequence shown here is derived from an EMBL/GenBank/DDBJ whole genome shotgun (WGS) entry which is preliminary data.</text>
</comment>
<dbReference type="Gene3D" id="1.20.1070.10">
    <property type="entry name" value="Rhodopsin 7-helix transmembrane proteins"/>
    <property type="match status" value="1"/>
</dbReference>